<evidence type="ECO:0000313" key="17">
    <source>
        <dbReference type="EMBL" id="PKX79645.1"/>
    </source>
</evidence>
<dbReference type="InterPro" id="IPR014017">
    <property type="entry name" value="DNA_helicase_UvrD-like_C"/>
</dbReference>
<proteinExistence type="inferred from homology"/>
<evidence type="ECO:0000256" key="10">
    <source>
        <dbReference type="ARBA" id="ARBA00023235"/>
    </source>
</evidence>
<evidence type="ECO:0000256" key="11">
    <source>
        <dbReference type="ARBA" id="ARBA00034617"/>
    </source>
</evidence>
<evidence type="ECO:0000256" key="12">
    <source>
        <dbReference type="ARBA" id="ARBA00048988"/>
    </source>
</evidence>
<dbReference type="GO" id="GO:0008408">
    <property type="term" value="F:3'-5' exonuclease activity"/>
    <property type="evidence" value="ECO:0007669"/>
    <property type="project" value="UniProtKB-UniRule"/>
</dbReference>
<dbReference type="GO" id="GO:0033202">
    <property type="term" value="C:DNA helicase complex"/>
    <property type="evidence" value="ECO:0007669"/>
    <property type="project" value="TreeGrafter"/>
</dbReference>
<dbReference type="RefSeq" id="WP_076981411.1">
    <property type="nucleotide sequence ID" value="NZ_CP017275.1"/>
</dbReference>
<keyword evidence="8 13" id="KW-0238">DNA-binding</keyword>
<dbReference type="Gene3D" id="3.40.50.300">
    <property type="entry name" value="P-loop containing nucleotide triphosphate hydrolases"/>
    <property type="match status" value="4"/>
</dbReference>
<comment type="catalytic activity">
    <reaction evidence="12 13">
        <text>ATP + H2O = ADP + phosphate + H(+)</text>
        <dbReference type="Rhea" id="RHEA:13065"/>
        <dbReference type="ChEBI" id="CHEBI:15377"/>
        <dbReference type="ChEBI" id="CHEBI:15378"/>
        <dbReference type="ChEBI" id="CHEBI:30616"/>
        <dbReference type="ChEBI" id="CHEBI:43474"/>
        <dbReference type="ChEBI" id="CHEBI:456216"/>
        <dbReference type="EC" id="5.6.2.4"/>
    </reaction>
</comment>
<reference evidence="17 18" key="1">
    <citation type="submission" date="2016-09" db="EMBL/GenBank/DDBJ databases">
        <authorList>
            <person name="Inglin R.C."/>
        </authorList>
    </citation>
    <scope>NUCLEOTIDE SEQUENCE [LARGE SCALE GENOMIC DNA]</scope>
    <source>
        <strain evidence="17 18">RI-517</strain>
    </source>
</reference>
<dbReference type="PROSITE" id="PS51198">
    <property type="entry name" value="UVRD_HELICASE_ATP_BIND"/>
    <property type="match status" value="1"/>
</dbReference>
<evidence type="ECO:0000256" key="14">
    <source>
        <dbReference type="PROSITE-ProRule" id="PRU00560"/>
    </source>
</evidence>
<dbReference type="InterPro" id="IPR011604">
    <property type="entry name" value="PDDEXK-like_dom_sf"/>
</dbReference>
<feature type="domain" description="UvrD-like helicase C-terminal" evidence="16">
    <location>
        <begin position="510"/>
        <end position="804"/>
    </location>
</feature>
<evidence type="ECO:0000256" key="9">
    <source>
        <dbReference type="ARBA" id="ARBA00023204"/>
    </source>
</evidence>
<evidence type="ECO:0000256" key="13">
    <source>
        <dbReference type="HAMAP-Rule" id="MF_01451"/>
    </source>
</evidence>
<dbReference type="InterPro" id="IPR011335">
    <property type="entry name" value="Restrct_endonuc-II-like"/>
</dbReference>
<evidence type="ECO:0000256" key="4">
    <source>
        <dbReference type="ARBA" id="ARBA00022801"/>
    </source>
</evidence>
<dbReference type="PROSITE" id="PS51217">
    <property type="entry name" value="UVRD_HELICASE_CTER"/>
    <property type="match status" value="1"/>
</dbReference>
<comment type="cofactor">
    <cofactor evidence="13">
        <name>Mg(2+)</name>
        <dbReference type="ChEBI" id="CHEBI:18420"/>
    </cofactor>
</comment>
<keyword evidence="2 13" id="KW-0547">Nucleotide-binding</keyword>
<keyword evidence="5 13" id="KW-0347">Helicase</keyword>
<dbReference type="HAMAP" id="MF_01451">
    <property type="entry name" value="AddA"/>
    <property type="match status" value="1"/>
</dbReference>
<sequence>MAILSNPQFTPSQQAAVDHDGHDILVSASAGSGKTSVLVARVIQKILKGTDVDTLLVVTFTEAAATEMRQRIQAALRDASEKATEPAVKQRLRQQLSLVPTAQISTLHAFCLKVIKQFYYVIDRDPVFRLLSDTAERLLLADQVWQRVREAFYNHEYVKENEQDTLFYELAQNFSNDRNDDGLTDIVFELLDFANANPNPVKWLNKLPKSYAVDEAGLTASDYFQEKILPILQQTITECLEALQEAEQLSKTSENLMVYAPQITTTQAALTQIKADAKTLNWQAWRQQLTDAQLGPAKRTKKLEPDEQINKDRLKADLDDVKKKIQTLLDTYFVFDEATTANIQRQAGQLVQKLVSVTLTFRAAFQAEKERRHLLDFSDLEQLCLTILSAEDSPARAFYQQKFSEVLVDEYQDTNPLQETIIQKVTSDHPRNLFMVGDVKQSIYAFRLADPSLFKNKYNEFGVTEAERDSERIILAENFRSRRNIDDFTNLIFKQLMDENLGELDYDENAALQYGARYYPDQHPTAPTELLLYETKPEEAVANPQLDKSEGQVVAVAKRIQAMMTNGEQIWDKKLEKIRPIEYRDIVLLAPTRGNNLFILDYFKRFGLPVVIKDAQNYFQTTEVQIMLALLQVIDNPNQDIPLVSVLRSPIVGLNENELALIRINDKTDDYYQAVFNFIDQYNEQKVGHLGQQVMKKLTHFMALLTSFRTIARQQPIVDLIWTIYQETGFLDYVGGMPAGRQRQANLHALYERATAYEENGFKGLFQFIQFIERLQKQDKDLAQPTSLENQDAISVMTIHGSKGLEFPVVFLIDTSRRFNQQDLQRSYVLDNHGGLGVVYLDSQKQLKVPTLPELAITAQKRKKLRAEEMRKLYVALTRAEQRLIIVGHCDNQAQLMKQWQKGQNSTQQILDDGVRNDAASLLDWIGLSLIRHPQAKDWTTDYEPLLALSGDQTEFKLIMTNETLLGEIPGSLHNDQDWGQQQQKALQTIDLNSGIATAIAEQLTFKYPANVATQTTAYQSVSEVKRLFEDPDNTGLGQLDLAAEQPRQANRYVTDSLVQPQFLQTVQQPTAAEVGTATHLVLQEIDLTQPVTLASLQALVDRLVLQNSLSANVAAKINLNHLLTFFESDLGQQLLAHPEAVKREVPFSLLLPAETIFEGIRPTDDDHVLIHGIMDGYLLTDDGCYLFDYKTDFIDPSDQEAAIERVKTRYAGQINLYSAALNQIAQKPVTHKYLYLLSIGELVEIN</sequence>
<keyword evidence="6 13" id="KW-0269">Exonuclease</keyword>
<dbReference type="Pfam" id="PF00580">
    <property type="entry name" value="UvrD-helicase"/>
    <property type="match status" value="1"/>
</dbReference>
<evidence type="ECO:0000256" key="7">
    <source>
        <dbReference type="ARBA" id="ARBA00022840"/>
    </source>
</evidence>
<evidence type="ECO:0000256" key="3">
    <source>
        <dbReference type="ARBA" id="ARBA00022763"/>
    </source>
</evidence>
<accession>A0AAX0VCK0</accession>
<dbReference type="GO" id="GO:0003690">
    <property type="term" value="F:double-stranded DNA binding"/>
    <property type="evidence" value="ECO:0007669"/>
    <property type="project" value="UniProtKB-UniRule"/>
</dbReference>
<dbReference type="InterPro" id="IPR014152">
    <property type="entry name" value="AddA"/>
</dbReference>
<dbReference type="SUPFAM" id="SSF52540">
    <property type="entry name" value="P-loop containing nucleoside triphosphate hydrolases"/>
    <property type="match status" value="1"/>
</dbReference>
<comment type="subunit">
    <text evidence="13">Heterodimer of AddA and AddB/RexB.</text>
</comment>
<feature type="binding site" evidence="14">
    <location>
        <begin position="28"/>
        <end position="35"/>
    </location>
    <ligand>
        <name>ATP</name>
        <dbReference type="ChEBI" id="CHEBI:30616"/>
    </ligand>
</feature>
<keyword evidence="10 13" id="KW-0413">Isomerase</keyword>
<dbReference type="EMBL" id="MKGH01000006">
    <property type="protein sequence ID" value="PKX79645.1"/>
    <property type="molecule type" value="Genomic_DNA"/>
</dbReference>
<evidence type="ECO:0000256" key="1">
    <source>
        <dbReference type="ARBA" id="ARBA00022722"/>
    </source>
</evidence>
<evidence type="ECO:0000256" key="8">
    <source>
        <dbReference type="ARBA" id="ARBA00023125"/>
    </source>
</evidence>
<gene>
    <name evidence="13 17" type="primary">addA</name>
    <name evidence="17" type="ORF">CUR37_01580</name>
</gene>
<keyword evidence="3 13" id="KW-0227">DNA damage</keyword>
<dbReference type="PANTHER" id="PTHR11070">
    <property type="entry name" value="UVRD / RECB / PCRA DNA HELICASE FAMILY MEMBER"/>
    <property type="match status" value="1"/>
</dbReference>
<dbReference type="GO" id="GO:0000724">
    <property type="term" value="P:double-strand break repair via homologous recombination"/>
    <property type="evidence" value="ECO:0007669"/>
    <property type="project" value="UniProtKB-UniRule"/>
</dbReference>
<organism evidence="17 18">
    <name type="scientific">Latilactobacillus sakei</name>
    <name type="common">Lactobacillus sakei</name>
    <dbReference type="NCBI Taxonomy" id="1599"/>
    <lineage>
        <taxon>Bacteria</taxon>
        <taxon>Bacillati</taxon>
        <taxon>Bacillota</taxon>
        <taxon>Bacilli</taxon>
        <taxon>Lactobacillales</taxon>
        <taxon>Lactobacillaceae</taxon>
        <taxon>Latilactobacillus</taxon>
    </lineage>
</organism>
<dbReference type="Proteomes" id="UP000234349">
    <property type="component" value="Unassembled WGS sequence"/>
</dbReference>
<keyword evidence="7 13" id="KW-0067">ATP-binding</keyword>
<evidence type="ECO:0000256" key="2">
    <source>
        <dbReference type="ARBA" id="ARBA00022741"/>
    </source>
</evidence>
<dbReference type="SUPFAM" id="SSF52980">
    <property type="entry name" value="Restriction endonuclease-like"/>
    <property type="match status" value="1"/>
</dbReference>
<evidence type="ECO:0000313" key="18">
    <source>
        <dbReference type="Proteomes" id="UP000234349"/>
    </source>
</evidence>
<dbReference type="EC" id="5.6.2.4" evidence="13"/>
<comment type="similarity">
    <text evidence="13">Belongs to the helicase family. AddA subfamily.</text>
</comment>
<name>A0AAX0VCK0_LATSK</name>
<dbReference type="PANTHER" id="PTHR11070:SF48">
    <property type="entry name" value="ATP-DEPENDENT HELICASE_NUCLEASE SUBUNIT A"/>
    <property type="match status" value="1"/>
</dbReference>
<dbReference type="GO" id="GO:0043138">
    <property type="term" value="F:3'-5' DNA helicase activity"/>
    <property type="evidence" value="ECO:0007669"/>
    <property type="project" value="UniProtKB-UniRule"/>
</dbReference>
<evidence type="ECO:0000259" key="15">
    <source>
        <dbReference type="PROSITE" id="PS51198"/>
    </source>
</evidence>
<protein>
    <recommendedName>
        <fullName evidence="13">ATP-dependent helicase/nuclease subunit A</fullName>
        <ecNumber evidence="13">3.1.-.-</ecNumber>
        <ecNumber evidence="13">5.6.2.4</ecNumber>
    </recommendedName>
    <alternativeName>
        <fullName evidence="13">ATP-dependent helicase/nuclease AddA</fullName>
    </alternativeName>
    <alternativeName>
        <fullName evidence="13">DNA 3'-5' helicase AddA</fullName>
    </alternativeName>
</protein>
<feature type="domain" description="UvrD-like helicase ATP-binding" evidence="15">
    <location>
        <begin position="7"/>
        <end position="482"/>
    </location>
</feature>
<dbReference type="GO" id="GO:0005524">
    <property type="term" value="F:ATP binding"/>
    <property type="evidence" value="ECO:0007669"/>
    <property type="project" value="UniProtKB-UniRule"/>
</dbReference>
<dbReference type="GO" id="GO:0005829">
    <property type="term" value="C:cytosol"/>
    <property type="evidence" value="ECO:0007669"/>
    <property type="project" value="TreeGrafter"/>
</dbReference>
<dbReference type="AlphaFoldDB" id="A0AAX0VCK0"/>
<comment type="catalytic activity">
    <reaction evidence="11 13">
        <text>Couples ATP hydrolysis with the unwinding of duplex DNA by translocating in the 3'-5' direction.</text>
        <dbReference type="EC" id="5.6.2.4"/>
    </reaction>
</comment>
<keyword evidence="1 13" id="KW-0540">Nuclease</keyword>
<dbReference type="CDD" id="cd17932">
    <property type="entry name" value="DEXQc_UvrD"/>
    <property type="match status" value="1"/>
</dbReference>
<dbReference type="EC" id="3.1.-.-" evidence="13"/>
<evidence type="ECO:0000256" key="5">
    <source>
        <dbReference type="ARBA" id="ARBA00022806"/>
    </source>
</evidence>
<dbReference type="Pfam" id="PF13361">
    <property type="entry name" value="UvrD_C"/>
    <property type="match status" value="1"/>
</dbReference>
<dbReference type="InterPro" id="IPR027417">
    <property type="entry name" value="P-loop_NTPase"/>
</dbReference>
<dbReference type="InterPro" id="IPR014016">
    <property type="entry name" value="UvrD-like_ATP-bd"/>
</dbReference>
<dbReference type="InterPro" id="IPR000212">
    <property type="entry name" value="DNA_helicase_UvrD/REP"/>
</dbReference>
<evidence type="ECO:0000256" key="6">
    <source>
        <dbReference type="ARBA" id="ARBA00022839"/>
    </source>
</evidence>
<dbReference type="NCBIfam" id="TIGR02785">
    <property type="entry name" value="addA_Gpos"/>
    <property type="match status" value="1"/>
</dbReference>
<comment type="caution">
    <text evidence="17">The sequence shown here is derived from an EMBL/GenBank/DDBJ whole genome shotgun (WGS) entry which is preliminary data.</text>
</comment>
<evidence type="ECO:0000259" key="16">
    <source>
        <dbReference type="PROSITE" id="PS51217"/>
    </source>
</evidence>
<comment type="function">
    <text evidence="13">The heterodimer acts as both an ATP-dependent DNA helicase and an ATP-dependent, dual-direction single-stranded exonuclease. Recognizes the chi site generating a DNA molecule suitable for the initiation of homologous recombination. The AddA nuclease domain is required for chi fragment generation; this subunit has the helicase and 3' -&gt; 5' nuclease activities.</text>
</comment>
<keyword evidence="9 13" id="KW-0234">DNA repair</keyword>
<dbReference type="Gene3D" id="3.90.320.10">
    <property type="match status" value="1"/>
</dbReference>
<keyword evidence="4 13" id="KW-0378">Hydrolase</keyword>